<comment type="caution">
    <text evidence="2">The sequence shown here is derived from an EMBL/GenBank/DDBJ whole genome shotgun (WGS) entry which is preliminary data.</text>
</comment>
<evidence type="ECO:0000313" key="2">
    <source>
        <dbReference type="EMBL" id="CAG8578742.1"/>
    </source>
</evidence>
<dbReference type="EMBL" id="CAJVPZ010006837">
    <property type="protein sequence ID" value="CAG8578742.1"/>
    <property type="molecule type" value="Genomic_DNA"/>
</dbReference>
<name>A0A9N9G445_9GLOM</name>
<keyword evidence="3" id="KW-1185">Reference proteome</keyword>
<accession>A0A9N9G445</accession>
<sequence>TDKTIKNIMMLKLNMKIIPENMKTLNQTGDHKDISETSNNKKLKDPTTNTWSKKQSVESAILKGTLTAIAQKSNTNDVLEKGISQNTVSITSVDATNSSLKETDNSHFKNSRKNRLKTTGIIKFQNTHYKSTNYINVTASYVDDEWNNGYNADDKSVKSDKTVTPLPKVYNQSINEYITEITILQRNEDEFINKTLDDIMTETLENRKPPEYTEEKLQEQLQENKYVKFGIEEDPLPEKLKEETPNTSEQPFGNLLQKLQNAFSNHNFKEEIDNLTEDTLEEERINSNMSPLELELYDIQQ</sequence>
<gene>
    <name evidence="2" type="ORF">RFULGI_LOCUS5759</name>
</gene>
<proteinExistence type="predicted"/>
<organism evidence="2 3">
    <name type="scientific">Racocetra fulgida</name>
    <dbReference type="NCBI Taxonomy" id="60492"/>
    <lineage>
        <taxon>Eukaryota</taxon>
        <taxon>Fungi</taxon>
        <taxon>Fungi incertae sedis</taxon>
        <taxon>Mucoromycota</taxon>
        <taxon>Glomeromycotina</taxon>
        <taxon>Glomeromycetes</taxon>
        <taxon>Diversisporales</taxon>
        <taxon>Gigasporaceae</taxon>
        <taxon>Racocetra</taxon>
    </lineage>
</organism>
<feature type="compositionally biased region" description="Polar residues" evidence="1">
    <location>
        <begin position="36"/>
        <end position="51"/>
    </location>
</feature>
<dbReference type="AlphaFoldDB" id="A0A9N9G445"/>
<feature type="region of interest" description="Disordered" evidence="1">
    <location>
        <begin position="26"/>
        <end position="51"/>
    </location>
</feature>
<evidence type="ECO:0000256" key="1">
    <source>
        <dbReference type="SAM" id="MobiDB-lite"/>
    </source>
</evidence>
<evidence type="ECO:0000313" key="3">
    <source>
        <dbReference type="Proteomes" id="UP000789396"/>
    </source>
</evidence>
<protein>
    <submittedName>
        <fullName evidence="2">7186_t:CDS:1</fullName>
    </submittedName>
</protein>
<dbReference type="Proteomes" id="UP000789396">
    <property type="component" value="Unassembled WGS sequence"/>
</dbReference>
<reference evidence="2" key="1">
    <citation type="submission" date="2021-06" db="EMBL/GenBank/DDBJ databases">
        <authorList>
            <person name="Kallberg Y."/>
            <person name="Tangrot J."/>
            <person name="Rosling A."/>
        </authorList>
    </citation>
    <scope>NUCLEOTIDE SEQUENCE</scope>
    <source>
        <strain evidence="2">IN212</strain>
    </source>
</reference>
<feature type="non-terminal residue" evidence="2">
    <location>
        <position position="301"/>
    </location>
</feature>